<name>A0ACC5XF29_PANGG</name>
<dbReference type="EMBL" id="CM040473">
    <property type="protein sequence ID" value="MCI4389923.1"/>
    <property type="molecule type" value="Genomic_DNA"/>
</dbReference>
<protein>
    <submittedName>
        <fullName evidence="1">Uncharacterized protein</fullName>
    </submittedName>
</protein>
<evidence type="ECO:0000313" key="2">
    <source>
        <dbReference type="Proteomes" id="UP000829447"/>
    </source>
</evidence>
<dbReference type="Proteomes" id="UP000829447">
    <property type="component" value="Linkage Group LG20"/>
</dbReference>
<sequence length="206" mass="23295">MESPSSGSQERLQPSHIAQHTVLLLILPYQRLYFGKIHWQKNRREISTCSAGDRAPFLSSTFCHCGDFAFAEGTETRGSSSCVTIQSQFFFTNTTNSFNVLQDCGNCSRLFHAKKIENTNLLFVVAETLPCSSCEIEKLTQVRMEFQEEIPCDVLSAARYRKGPEKCFDYNAMENTSECGRAHSLRCPIGILIWVQLTLLYLAVRS</sequence>
<evidence type="ECO:0000313" key="1">
    <source>
        <dbReference type="EMBL" id="MCI4389923.1"/>
    </source>
</evidence>
<comment type="caution">
    <text evidence="1">The sequence shown here is derived from an EMBL/GenBank/DDBJ whole genome shotgun (WGS) entry which is preliminary data.</text>
</comment>
<organism evidence="1 2">
    <name type="scientific">Pangasianodon gigas</name>
    <name type="common">Mekong giant catfish</name>
    <name type="synonym">Pangasius gigas</name>
    <dbReference type="NCBI Taxonomy" id="30993"/>
    <lineage>
        <taxon>Eukaryota</taxon>
        <taxon>Metazoa</taxon>
        <taxon>Chordata</taxon>
        <taxon>Craniata</taxon>
        <taxon>Vertebrata</taxon>
        <taxon>Euteleostomi</taxon>
        <taxon>Actinopterygii</taxon>
        <taxon>Neopterygii</taxon>
        <taxon>Teleostei</taxon>
        <taxon>Ostariophysi</taxon>
        <taxon>Siluriformes</taxon>
        <taxon>Pangasiidae</taxon>
        <taxon>Pangasianodon</taxon>
    </lineage>
</organism>
<keyword evidence="2" id="KW-1185">Reference proteome</keyword>
<proteinExistence type="predicted"/>
<gene>
    <name evidence="1" type="ORF">PGIGA_G00116640</name>
</gene>
<reference evidence="1 2" key="1">
    <citation type="journal article" date="2022" name="bioRxiv">
        <title>An ancient truncated duplication of the anti-Mullerian hormone receptor type 2 gene is a potential conserved master sex determinant in the Pangasiidae catfish family.</title>
        <authorList>
            <person name="Wen M."/>
            <person name="Pan Q."/>
            <person name="Jouanno E."/>
            <person name="Montfort J."/>
            <person name="Zahm M."/>
            <person name="Cabau C."/>
            <person name="Klopp C."/>
            <person name="Iampietro C."/>
            <person name="Roques C."/>
            <person name="Bouchez O."/>
            <person name="Castinel A."/>
            <person name="Donnadieu C."/>
            <person name="Parrinello H."/>
            <person name="Poncet C."/>
            <person name="Belmonte E."/>
            <person name="Gautier V."/>
            <person name="Avarre J.-C."/>
            <person name="Dugue R."/>
            <person name="Gustiano R."/>
            <person name="Ha T.T.T."/>
            <person name="Campet M."/>
            <person name="Sriphairoj K."/>
            <person name="Ribolli J."/>
            <person name="de Almeida F.L."/>
            <person name="Desvignes T."/>
            <person name="Postlethwait J.H."/>
            <person name="Bucao C.F."/>
            <person name="Robinson-Rechavi M."/>
            <person name="Bobe J."/>
            <person name="Herpin A."/>
            <person name="Guiguen Y."/>
        </authorList>
    </citation>
    <scope>NUCLEOTIDE SEQUENCE [LARGE SCALE GENOMIC DNA]</scope>
    <source>
        <strain evidence="1">YG-Dec2019</strain>
    </source>
</reference>
<accession>A0ACC5XF29</accession>